<keyword evidence="2" id="KW-1185">Reference proteome</keyword>
<dbReference type="EMBL" id="SEYY01020158">
    <property type="protein sequence ID" value="KAB7497533.1"/>
    <property type="molecule type" value="Genomic_DNA"/>
</dbReference>
<dbReference type="Proteomes" id="UP000326759">
    <property type="component" value="Unassembled WGS sequence"/>
</dbReference>
<evidence type="ECO:0000313" key="1">
    <source>
        <dbReference type="EMBL" id="KAB7497533.1"/>
    </source>
</evidence>
<comment type="caution">
    <text evidence="1">The sequence shown here is derived from an EMBL/GenBank/DDBJ whole genome shotgun (WGS) entry which is preliminary data.</text>
</comment>
<protein>
    <submittedName>
        <fullName evidence="1">Uncharacterized protein</fullName>
    </submittedName>
</protein>
<evidence type="ECO:0000313" key="2">
    <source>
        <dbReference type="Proteomes" id="UP000326759"/>
    </source>
</evidence>
<proteinExistence type="predicted"/>
<dbReference type="AlphaFoldDB" id="A0A5N5STJ4"/>
<reference evidence="1 2" key="1">
    <citation type="journal article" date="2019" name="PLoS Biol.">
        <title>Sex chromosomes control vertical transmission of feminizing Wolbachia symbionts in an isopod.</title>
        <authorList>
            <person name="Becking T."/>
            <person name="Chebbi M.A."/>
            <person name="Giraud I."/>
            <person name="Moumen B."/>
            <person name="Laverre T."/>
            <person name="Caubet Y."/>
            <person name="Peccoud J."/>
            <person name="Gilbert C."/>
            <person name="Cordaux R."/>
        </authorList>
    </citation>
    <scope>NUCLEOTIDE SEQUENCE [LARGE SCALE GENOMIC DNA]</scope>
    <source>
        <strain evidence="1">ANa2</strain>
        <tissue evidence="1">Whole body excluding digestive tract and cuticle</tissue>
    </source>
</reference>
<gene>
    <name evidence="1" type="ORF">Anas_04109</name>
</gene>
<sequence>MSNFLSYFKEVSKAFDLESSLFCASADNPLQREDSEPPEEELQAIDNFVFGGATLIPRGILHEILSSYKIVPKRTVENTENEGFK</sequence>
<accession>A0A5N5STJ4</accession>
<name>A0A5N5STJ4_9CRUS</name>
<organism evidence="1 2">
    <name type="scientific">Armadillidium nasatum</name>
    <dbReference type="NCBI Taxonomy" id="96803"/>
    <lineage>
        <taxon>Eukaryota</taxon>
        <taxon>Metazoa</taxon>
        <taxon>Ecdysozoa</taxon>
        <taxon>Arthropoda</taxon>
        <taxon>Crustacea</taxon>
        <taxon>Multicrustacea</taxon>
        <taxon>Malacostraca</taxon>
        <taxon>Eumalacostraca</taxon>
        <taxon>Peracarida</taxon>
        <taxon>Isopoda</taxon>
        <taxon>Oniscidea</taxon>
        <taxon>Crinocheta</taxon>
        <taxon>Armadillidiidae</taxon>
        <taxon>Armadillidium</taxon>
    </lineage>
</organism>